<dbReference type="PANTHER" id="PTHR47331">
    <property type="entry name" value="PHD-TYPE DOMAIN-CONTAINING PROTEIN"/>
    <property type="match status" value="1"/>
</dbReference>
<feature type="region of interest" description="Disordered" evidence="1">
    <location>
        <begin position="171"/>
        <end position="205"/>
    </location>
</feature>
<dbReference type="InterPro" id="IPR036397">
    <property type="entry name" value="RNaseH_sf"/>
</dbReference>
<evidence type="ECO:0000313" key="3">
    <source>
        <dbReference type="EMBL" id="KAK0155379.1"/>
    </source>
</evidence>
<feature type="compositionally biased region" description="Low complexity" evidence="1">
    <location>
        <begin position="181"/>
        <end position="193"/>
    </location>
</feature>
<feature type="domain" description="Integrase catalytic" evidence="2">
    <location>
        <begin position="623"/>
        <end position="813"/>
    </location>
</feature>
<dbReference type="SUPFAM" id="SSF53098">
    <property type="entry name" value="Ribonuclease H-like"/>
    <property type="match status" value="1"/>
</dbReference>
<dbReference type="EMBL" id="JAOPHQ010000288">
    <property type="protein sequence ID" value="KAK0155379.1"/>
    <property type="molecule type" value="Genomic_DNA"/>
</dbReference>
<dbReference type="PANTHER" id="PTHR47331:SF6">
    <property type="entry name" value="DOUBLECORTIN DOMAIN-CONTAINING PROTEIN"/>
    <property type="match status" value="1"/>
</dbReference>
<evidence type="ECO:0000256" key="1">
    <source>
        <dbReference type="SAM" id="MobiDB-lite"/>
    </source>
</evidence>
<sequence>MFVNTVSTTEKGLISAYEFWYRCRDLFGPTRISRICLQGVAVAVWLPLIFSSESCRCFISEMRLDMLDPLHCFPMEKVLRQFQGGDVPDLAAVCHGGVSLQRFAVQFVFVCLFSRSKASFCTYLPVQVVTEGTNHKMNPLPSHAPQLRSPYQTLLFSYLALLPSLAPQLHSPFSKPPSPSSQPKDTSTSRGSSPRPPVSRMEGEVPIGCSHGEVTDVALLAVQLLMAHFTETTDALILFADFSATVDDVEKTLTLPPTPRLIILCRTERVTTGRWMISLEGHVLCEGIQPTFVTGLAALFSLYHIFNLQYQEEAACTLEFIQRHFTGINPERGSKASWGKIISKKTGKVVQKKSHTVNPHVSTLPKNLMDFESCKGRASACCLLVPCLGWWCMRDCGLRNILDSLPNIQRCAALSAHGREATRFPDACGSKTLPEIPTRSLIRATATLIHIAATIRAKTTKENTECEGWQCSKIHTPDNLSKAKQVVIGCVQKEAYQTEMSCLKQGKDIPNNSPLRKLDPILDGNGLLRIGGRLHHLSLTADEEHPLIIPGRSHVGALLINYYHERVKHQGRVFTEGAIRSDGIWMIGAKRCISRFLHKCVTCNKLRGKAAEQKMADLPSDRLSTEPPFSNVGIDLFGPWIISTRRTREGAANSKSVCAVHIEVIEAMDTLSFINALRRFFAIRGPVHYTVKLIRSDCGTIFKGACKEVKLLLQEGKEPSVSRVLSEEGCAWIFNSPHSSHMGGVCERMIGVSRRILDAMLSQIRPFNLTHKGLSTVMAEVSAIINARPLTTISMDSNAPSLLTPAMILTQKVCSPHPPPGGFVDADLHRQQWRRVQHLANTFWERWRREYLSTLQSRCKWQKGHPNVEEGDLVLLRDSQVKRNQWPMALVTKTFPASDGKVRKLERKITRGGTSKTFLRPITEVVVLMSP</sequence>
<dbReference type="InterPro" id="IPR001584">
    <property type="entry name" value="Integrase_cat-core"/>
</dbReference>
<dbReference type="InterPro" id="IPR012337">
    <property type="entry name" value="RNaseH-like_sf"/>
</dbReference>
<dbReference type="Pfam" id="PF18701">
    <property type="entry name" value="DUF5641"/>
    <property type="match status" value="1"/>
</dbReference>
<organism evidence="3 4">
    <name type="scientific">Merluccius polli</name>
    <name type="common">Benguela hake</name>
    <name type="synonym">Merluccius cadenati</name>
    <dbReference type="NCBI Taxonomy" id="89951"/>
    <lineage>
        <taxon>Eukaryota</taxon>
        <taxon>Metazoa</taxon>
        <taxon>Chordata</taxon>
        <taxon>Craniata</taxon>
        <taxon>Vertebrata</taxon>
        <taxon>Euteleostomi</taxon>
        <taxon>Actinopterygii</taxon>
        <taxon>Neopterygii</taxon>
        <taxon>Teleostei</taxon>
        <taxon>Neoteleostei</taxon>
        <taxon>Acanthomorphata</taxon>
        <taxon>Zeiogadaria</taxon>
        <taxon>Gadariae</taxon>
        <taxon>Gadiformes</taxon>
        <taxon>Gadoidei</taxon>
        <taxon>Merlucciidae</taxon>
        <taxon>Merluccius</taxon>
    </lineage>
</organism>
<reference evidence="3" key="1">
    <citation type="journal article" date="2023" name="Front. Mar. Sci.">
        <title>A new Merluccius polli reference genome to investigate the effects of global change in West African waters.</title>
        <authorList>
            <person name="Mateo J.L."/>
            <person name="Blanco-Fernandez C."/>
            <person name="Garcia-Vazquez E."/>
            <person name="Machado-Schiaffino G."/>
        </authorList>
    </citation>
    <scope>NUCLEOTIDE SEQUENCE</scope>
    <source>
        <strain evidence="3">C29</strain>
        <tissue evidence="3">Fin</tissue>
    </source>
</reference>
<dbReference type="Gene3D" id="3.30.420.10">
    <property type="entry name" value="Ribonuclease H-like superfamily/Ribonuclease H"/>
    <property type="match status" value="1"/>
</dbReference>
<dbReference type="GO" id="GO:0015074">
    <property type="term" value="P:DNA integration"/>
    <property type="evidence" value="ECO:0007669"/>
    <property type="project" value="InterPro"/>
</dbReference>
<dbReference type="GO" id="GO:0003676">
    <property type="term" value="F:nucleic acid binding"/>
    <property type="evidence" value="ECO:0007669"/>
    <property type="project" value="InterPro"/>
</dbReference>
<evidence type="ECO:0000313" key="4">
    <source>
        <dbReference type="Proteomes" id="UP001174136"/>
    </source>
</evidence>
<protein>
    <recommendedName>
        <fullName evidence="2">Integrase catalytic domain-containing protein</fullName>
    </recommendedName>
</protein>
<name>A0AA47NBV9_MERPO</name>
<accession>A0AA47NBV9</accession>
<dbReference type="InterPro" id="IPR040676">
    <property type="entry name" value="DUF5641"/>
</dbReference>
<keyword evidence="4" id="KW-1185">Reference proteome</keyword>
<dbReference type="PROSITE" id="PS50994">
    <property type="entry name" value="INTEGRASE"/>
    <property type="match status" value="1"/>
</dbReference>
<gene>
    <name evidence="3" type="ORF">N1851_002283</name>
</gene>
<proteinExistence type="predicted"/>
<dbReference type="Proteomes" id="UP001174136">
    <property type="component" value="Unassembled WGS sequence"/>
</dbReference>
<dbReference type="AlphaFoldDB" id="A0AA47NBV9"/>
<comment type="caution">
    <text evidence="3">The sequence shown here is derived from an EMBL/GenBank/DDBJ whole genome shotgun (WGS) entry which is preliminary data.</text>
</comment>
<evidence type="ECO:0000259" key="2">
    <source>
        <dbReference type="PROSITE" id="PS50994"/>
    </source>
</evidence>